<name>A0ABV5H335_9FLAO</name>
<gene>
    <name evidence="1" type="ORF">ACFFU1_13320</name>
</gene>
<protein>
    <submittedName>
        <fullName evidence="1">Uncharacterized protein</fullName>
    </submittedName>
</protein>
<keyword evidence="2" id="KW-1185">Reference proteome</keyword>
<accession>A0ABV5H335</accession>
<proteinExistence type="predicted"/>
<dbReference type="EMBL" id="JBHMFA010000009">
    <property type="protein sequence ID" value="MFB9105881.1"/>
    <property type="molecule type" value="Genomic_DNA"/>
</dbReference>
<sequence length="334" mass="40368">MAHLNSHKEICNLFKRIENKFPVDQWKVNNLHVWPYIRIKLYYYLLNIENTQIEEKSTISQNRKKKSIKATTKEVVKSFFDTRQFYKSLKSKEVIFVGAHFHRVLQNGVYFNRFFDPLIEKYNLKERAYTFEFQKYYPNSFNKNSVFHLANAIRNYKSFKRIEEKLITKPCTVNLINYDDFQEFLNYELGEDSIFKITENDLKKWSKKIIYLTPFFEKIIKKVKPNKIVFLSYYGFDDNYAFIYTARKMQIKVVDFQHGPQSNIHMAYSEWNKVPQDGFNIMPLEYWNWDDNSKKNIEAWANKTEVKAKVVGHPYIEYCLKHKKVENTKKQIML</sequence>
<evidence type="ECO:0000313" key="1">
    <source>
        <dbReference type="EMBL" id="MFB9105881.1"/>
    </source>
</evidence>
<dbReference type="Proteomes" id="UP001589590">
    <property type="component" value="Unassembled WGS sequence"/>
</dbReference>
<organism evidence="1 2">
    <name type="scientific">Algibacter miyuki</name>
    <dbReference type="NCBI Taxonomy" id="1306933"/>
    <lineage>
        <taxon>Bacteria</taxon>
        <taxon>Pseudomonadati</taxon>
        <taxon>Bacteroidota</taxon>
        <taxon>Flavobacteriia</taxon>
        <taxon>Flavobacteriales</taxon>
        <taxon>Flavobacteriaceae</taxon>
        <taxon>Algibacter</taxon>
    </lineage>
</organism>
<reference evidence="1 2" key="1">
    <citation type="submission" date="2024-09" db="EMBL/GenBank/DDBJ databases">
        <authorList>
            <person name="Sun Q."/>
            <person name="Mori K."/>
        </authorList>
    </citation>
    <scope>NUCLEOTIDE SEQUENCE [LARGE SCALE GENOMIC DNA]</scope>
    <source>
        <strain evidence="1 2">CECT 8300</strain>
    </source>
</reference>
<dbReference type="RefSeq" id="WP_290272294.1">
    <property type="nucleotide sequence ID" value="NZ_JAUFQP010000013.1"/>
</dbReference>
<evidence type="ECO:0000313" key="2">
    <source>
        <dbReference type="Proteomes" id="UP001589590"/>
    </source>
</evidence>
<comment type="caution">
    <text evidence="1">The sequence shown here is derived from an EMBL/GenBank/DDBJ whole genome shotgun (WGS) entry which is preliminary data.</text>
</comment>